<sequence>MKNQRREFLKKAGGSLALVSVGTGVAGSAAAKSILLKPDLKSQANDKIRIGLIGAGIIGHYDTDAALTIDGVELAAACDLYSGRLVYAKEKYGKDLFTTRDYREILARPHIDAVLVCTPDHWHQRIAIDAMKAGKHVYCEKPMVQRIEDGQAIIDTQKATGKVFQVGSQRASSVAVLEAKKVLQSGVIGDLTFVSAYCDRSTAMGAWNYSIPTDASPETVDFDTFLGYAPKIPFDATRFFRWRNYSDYGTGAAGDLIVHLLTTVHAITDSKGPNKIFSAGDLKYWKDGRDAYDVINALMTYPKTEQHDSFQVTTRVNLCDGEGKGEFGLKLVGTNGVITIGWNDFTVQTLKREAAPGFGGYDSYTSFSAEQKQEFQKWYVDKYGSEKGGGFTKNEAVKFEAPKGYDDRVDHMITFFNGVRTGSPILEDAEFGLRAAAPSLACNLSIAQEKPILWDPVGMKLV</sequence>
<dbReference type="EMBL" id="QUNF01000007">
    <property type="protein sequence ID" value="REG90288.1"/>
    <property type="molecule type" value="Genomic_DNA"/>
</dbReference>
<comment type="caution">
    <text evidence="4">The sequence shown here is derived from an EMBL/GenBank/DDBJ whole genome shotgun (WGS) entry which is preliminary data.</text>
</comment>
<dbReference type="InterPro" id="IPR050463">
    <property type="entry name" value="Gfo/Idh/MocA_oxidrdct_glycsds"/>
</dbReference>
<dbReference type="Pfam" id="PF19051">
    <property type="entry name" value="GFO_IDH_MocA_C2"/>
    <property type="match status" value="1"/>
</dbReference>
<protein>
    <submittedName>
        <fullName evidence="4">Putative dehydrogenase</fullName>
    </submittedName>
</protein>
<dbReference type="Proteomes" id="UP000256405">
    <property type="component" value="Unassembled WGS sequence"/>
</dbReference>
<keyword evidence="5" id="KW-1185">Reference proteome</keyword>
<dbReference type="SUPFAM" id="SSF55347">
    <property type="entry name" value="Glyceraldehyde-3-phosphate dehydrogenase-like, C-terminal domain"/>
    <property type="match status" value="1"/>
</dbReference>
<evidence type="ECO:0000256" key="1">
    <source>
        <dbReference type="ARBA" id="ARBA00023002"/>
    </source>
</evidence>
<dbReference type="InterPro" id="IPR006311">
    <property type="entry name" value="TAT_signal"/>
</dbReference>
<dbReference type="Pfam" id="PF01408">
    <property type="entry name" value="GFO_IDH_MocA"/>
    <property type="match status" value="1"/>
</dbReference>
<evidence type="ECO:0000313" key="5">
    <source>
        <dbReference type="Proteomes" id="UP000256405"/>
    </source>
</evidence>
<evidence type="ECO:0000259" key="3">
    <source>
        <dbReference type="Pfam" id="PF19051"/>
    </source>
</evidence>
<dbReference type="OrthoDB" id="9763611at2"/>
<dbReference type="InterPro" id="IPR000683">
    <property type="entry name" value="Gfo/Idh/MocA-like_OxRdtase_N"/>
</dbReference>
<dbReference type="SUPFAM" id="SSF51735">
    <property type="entry name" value="NAD(P)-binding Rossmann-fold domains"/>
    <property type="match status" value="1"/>
</dbReference>
<keyword evidence="1" id="KW-0560">Oxidoreductase</keyword>
<name>A0A3E0DW52_9BACT</name>
<evidence type="ECO:0000313" key="4">
    <source>
        <dbReference type="EMBL" id="REG90288.1"/>
    </source>
</evidence>
<dbReference type="PANTHER" id="PTHR43818">
    <property type="entry name" value="BCDNA.GH03377"/>
    <property type="match status" value="1"/>
</dbReference>
<dbReference type="GO" id="GO:0000166">
    <property type="term" value="F:nucleotide binding"/>
    <property type="evidence" value="ECO:0007669"/>
    <property type="project" value="InterPro"/>
</dbReference>
<dbReference type="InterPro" id="IPR036291">
    <property type="entry name" value="NAD(P)-bd_dom_sf"/>
</dbReference>
<organism evidence="4 5">
    <name type="scientific">Algoriphagus antarcticus</name>
    <dbReference type="NCBI Taxonomy" id="238540"/>
    <lineage>
        <taxon>Bacteria</taxon>
        <taxon>Pseudomonadati</taxon>
        <taxon>Bacteroidota</taxon>
        <taxon>Cytophagia</taxon>
        <taxon>Cytophagales</taxon>
        <taxon>Cyclobacteriaceae</taxon>
        <taxon>Algoriphagus</taxon>
    </lineage>
</organism>
<gene>
    <name evidence="4" type="ORF">C8N25_10727</name>
</gene>
<dbReference type="Gene3D" id="3.40.50.720">
    <property type="entry name" value="NAD(P)-binding Rossmann-like Domain"/>
    <property type="match status" value="1"/>
</dbReference>
<proteinExistence type="predicted"/>
<dbReference type="PROSITE" id="PS51318">
    <property type="entry name" value="TAT"/>
    <property type="match status" value="1"/>
</dbReference>
<reference evidence="4 5" key="1">
    <citation type="submission" date="2018-08" db="EMBL/GenBank/DDBJ databases">
        <title>Genomic Encyclopedia of Archaeal and Bacterial Type Strains, Phase II (KMG-II): from individual species to whole genera.</title>
        <authorList>
            <person name="Goeker M."/>
        </authorList>
    </citation>
    <scope>NUCLEOTIDE SEQUENCE [LARGE SCALE GENOMIC DNA]</scope>
    <source>
        <strain evidence="4 5">DSM 15986</strain>
    </source>
</reference>
<evidence type="ECO:0000259" key="2">
    <source>
        <dbReference type="Pfam" id="PF01408"/>
    </source>
</evidence>
<dbReference type="InterPro" id="IPR043906">
    <property type="entry name" value="Gfo/Idh/MocA_OxRdtase_bact_C"/>
</dbReference>
<dbReference type="AlphaFoldDB" id="A0A3E0DW52"/>
<accession>A0A3E0DW52</accession>
<feature type="domain" description="Gfo/Idh/MocA-like oxidoreductase bacterial type C-terminal" evidence="3">
    <location>
        <begin position="175"/>
        <end position="268"/>
    </location>
</feature>
<dbReference type="Gene3D" id="3.30.360.10">
    <property type="entry name" value="Dihydrodipicolinate Reductase, domain 2"/>
    <property type="match status" value="1"/>
</dbReference>
<feature type="domain" description="Gfo/Idh/MocA-like oxidoreductase N-terminal" evidence="2">
    <location>
        <begin position="48"/>
        <end position="167"/>
    </location>
</feature>
<dbReference type="RefSeq" id="WP_086539967.1">
    <property type="nucleotide sequence ID" value="NZ_MSSW01000005.1"/>
</dbReference>
<dbReference type="GO" id="GO:0016491">
    <property type="term" value="F:oxidoreductase activity"/>
    <property type="evidence" value="ECO:0007669"/>
    <property type="project" value="UniProtKB-KW"/>
</dbReference>
<dbReference type="PANTHER" id="PTHR43818:SF11">
    <property type="entry name" value="BCDNA.GH03377"/>
    <property type="match status" value="1"/>
</dbReference>